<name>A0A667ZMC2_9TELE</name>
<evidence type="ECO:0000256" key="6">
    <source>
        <dbReference type="PROSITE-ProRule" id="PRU00266"/>
    </source>
</evidence>
<evidence type="ECO:0000256" key="3">
    <source>
        <dbReference type="ARBA" id="ARBA00022777"/>
    </source>
</evidence>
<dbReference type="PROSITE" id="PS50011">
    <property type="entry name" value="PROTEIN_KINASE_DOM"/>
    <property type="match status" value="1"/>
</dbReference>
<dbReference type="InterPro" id="IPR011009">
    <property type="entry name" value="Kinase-like_dom_sf"/>
</dbReference>
<reference evidence="11" key="2">
    <citation type="submission" date="2025-08" db="UniProtKB">
        <authorList>
            <consortium name="Ensembl"/>
        </authorList>
    </citation>
    <scope>IDENTIFICATION</scope>
</reference>
<dbReference type="AlphaFoldDB" id="A0A667ZMC2"/>
<dbReference type="SUPFAM" id="SSF56112">
    <property type="entry name" value="Protein kinase-like (PK-like)"/>
    <property type="match status" value="1"/>
</dbReference>
<keyword evidence="6" id="KW-0694">RNA-binding</keyword>
<feature type="domain" description="DRBM" evidence="10">
    <location>
        <begin position="5"/>
        <end position="73"/>
    </location>
</feature>
<dbReference type="Pfam" id="PF00069">
    <property type="entry name" value="Pkinase"/>
    <property type="match status" value="1"/>
</dbReference>
<evidence type="ECO:0000256" key="7">
    <source>
        <dbReference type="PROSITE-ProRule" id="PRU10141"/>
    </source>
</evidence>
<sequence>MDGENYVGKLNDYAQKTRSVLYYKELGSDGSDHSKTFTLRAVINGRVYPNGVGKNKKEAKQNAAKQALIGLELQDPGYSVRLTLNVSQPNFTYWLNEHSQKNRISIRAVESTRDKREYQKNTHFTADFDSVERLGRGGFGHVYKARRKLEKRFYAVKIIRFKEKAQREVEALAKFQHPNIVRYHTAWTEPSEYKSDSSSSDSDSTSHSSSAQYLYIQMELCDKKTLREWIDEKNGQQRDHKRREEGLTIMKQIVNGVVYIHSENLLHRDLKPANIMFGNEGEVKIGDFGLVTEDNKSDENLIERTKSTGSKSYMAPEQVHPRHGDPHRVESRAAGLVGRFSKEFHFSPTS</sequence>
<dbReference type="Gene3D" id="1.10.510.10">
    <property type="entry name" value="Transferase(Phosphotransferase) domain 1"/>
    <property type="match status" value="1"/>
</dbReference>
<evidence type="ECO:0000259" key="9">
    <source>
        <dbReference type="PROSITE" id="PS50011"/>
    </source>
</evidence>
<dbReference type="InterPro" id="IPR017441">
    <property type="entry name" value="Protein_kinase_ATP_BS"/>
</dbReference>
<dbReference type="Proteomes" id="UP000472263">
    <property type="component" value="Chromosome 15"/>
</dbReference>
<organism evidence="11 12">
    <name type="scientific">Myripristis murdjan</name>
    <name type="common">pinecone soldierfish</name>
    <dbReference type="NCBI Taxonomy" id="586833"/>
    <lineage>
        <taxon>Eukaryota</taxon>
        <taxon>Metazoa</taxon>
        <taxon>Chordata</taxon>
        <taxon>Craniata</taxon>
        <taxon>Vertebrata</taxon>
        <taxon>Euteleostomi</taxon>
        <taxon>Actinopterygii</taxon>
        <taxon>Neopterygii</taxon>
        <taxon>Teleostei</taxon>
        <taxon>Neoteleostei</taxon>
        <taxon>Acanthomorphata</taxon>
        <taxon>Holocentriformes</taxon>
        <taxon>Holocentridae</taxon>
        <taxon>Myripristis</taxon>
    </lineage>
</organism>
<dbReference type="GO" id="GO:0003725">
    <property type="term" value="F:double-stranded RNA binding"/>
    <property type="evidence" value="ECO:0007669"/>
    <property type="project" value="InterPro"/>
</dbReference>
<evidence type="ECO:0000256" key="8">
    <source>
        <dbReference type="RuleBase" id="RU000304"/>
    </source>
</evidence>
<dbReference type="PROSITE" id="PS50137">
    <property type="entry name" value="DS_RBD"/>
    <property type="match status" value="1"/>
</dbReference>
<keyword evidence="4 7" id="KW-0067">ATP-binding</keyword>
<evidence type="ECO:0000313" key="12">
    <source>
        <dbReference type="Proteomes" id="UP000472263"/>
    </source>
</evidence>
<dbReference type="SMART" id="SM00220">
    <property type="entry name" value="S_TKc"/>
    <property type="match status" value="1"/>
</dbReference>
<dbReference type="GO" id="GO:0005524">
    <property type="term" value="F:ATP binding"/>
    <property type="evidence" value="ECO:0007669"/>
    <property type="project" value="UniProtKB-UniRule"/>
</dbReference>
<evidence type="ECO:0000256" key="5">
    <source>
        <dbReference type="ARBA" id="ARBA00037982"/>
    </source>
</evidence>
<keyword evidence="3" id="KW-0418">Kinase</keyword>
<proteinExistence type="inferred from homology"/>
<dbReference type="GeneTree" id="ENSGT00940000163863"/>
<dbReference type="CDD" id="cd19903">
    <property type="entry name" value="DSRM_EIF2AK2_rpt1"/>
    <property type="match status" value="1"/>
</dbReference>
<dbReference type="PROSITE" id="PS00108">
    <property type="entry name" value="PROTEIN_KINASE_ST"/>
    <property type="match status" value="1"/>
</dbReference>
<comment type="similarity">
    <text evidence="5">Belongs to the protein kinase superfamily. Ser/Thr protein kinase family. GCN2 subfamily.</text>
</comment>
<dbReference type="GO" id="GO:0005634">
    <property type="term" value="C:nucleus"/>
    <property type="evidence" value="ECO:0007669"/>
    <property type="project" value="TreeGrafter"/>
</dbReference>
<dbReference type="Pfam" id="PF00035">
    <property type="entry name" value="dsrm"/>
    <property type="match status" value="1"/>
</dbReference>
<dbReference type="Gene3D" id="3.30.200.20">
    <property type="entry name" value="Phosphorylase Kinase, domain 1"/>
    <property type="match status" value="1"/>
</dbReference>
<dbReference type="FunFam" id="3.30.200.20:FF:000548">
    <property type="entry name" value="Z-DNA binding protein kinase"/>
    <property type="match status" value="1"/>
</dbReference>
<evidence type="ECO:0000256" key="4">
    <source>
        <dbReference type="ARBA" id="ARBA00022840"/>
    </source>
</evidence>
<dbReference type="InterPro" id="IPR000719">
    <property type="entry name" value="Prot_kinase_dom"/>
</dbReference>
<dbReference type="SUPFAM" id="SSF54768">
    <property type="entry name" value="dsRNA-binding domain-like"/>
    <property type="match status" value="1"/>
</dbReference>
<dbReference type="PANTHER" id="PTHR11042:SF91">
    <property type="entry name" value="EUKARYOTIC TRANSLATION INITIATION FACTOR 2-ALPHA KINASE"/>
    <property type="match status" value="1"/>
</dbReference>
<dbReference type="InterPro" id="IPR050339">
    <property type="entry name" value="CC_SR_Kinase"/>
</dbReference>
<reference evidence="11" key="3">
    <citation type="submission" date="2025-09" db="UniProtKB">
        <authorList>
            <consortium name="Ensembl"/>
        </authorList>
    </citation>
    <scope>IDENTIFICATION</scope>
</reference>
<dbReference type="GO" id="GO:0005737">
    <property type="term" value="C:cytoplasm"/>
    <property type="evidence" value="ECO:0007669"/>
    <property type="project" value="TreeGrafter"/>
</dbReference>
<evidence type="ECO:0008006" key="13">
    <source>
        <dbReference type="Google" id="ProtNLM"/>
    </source>
</evidence>
<keyword evidence="8" id="KW-0723">Serine/threonine-protein kinase</keyword>
<keyword evidence="12" id="KW-1185">Reference proteome</keyword>
<evidence type="ECO:0000313" key="11">
    <source>
        <dbReference type="Ensembl" id="ENSMMDP00005044065.1"/>
    </source>
</evidence>
<keyword evidence="1" id="KW-0808">Transferase</keyword>
<dbReference type="SMART" id="SM00358">
    <property type="entry name" value="DSRM"/>
    <property type="match status" value="1"/>
</dbReference>
<evidence type="ECO:0000256" key="2">
    <source>
        <dbReference type="ARBA" id="ARBA00022741"/>
    </source>
</evidence>
<dbReference type="PROSITE" id="PS00107">
    <property type="entry name" value="PROTEIN_KINASE_ATP"/>
    <property type="match status" value="1"/>
</dbReference>
<dbReference type="Gene3D" id="3.30.160.20">
    <property type="match status" value="1"/>
</dbReference>
<evidence type="ECO:0000256" key="1">
    <source>
        <dbReference type="ARBA" id="ARBA00022679"/>
    </source>
</evidence>
<dbReference type="InterPro" id="IPR044452">
    <property type="entry name" value="EIF2AK2_DSRM_1"/>
</dbReference>
<dbReference type="Ensembl" id="ENSMMDT00005044945.1">
    <property type="protein sequence ID" value="ENSMMDP00005044065.1"/>
    <property type="gene ID" value="ENSMMDG00005020231.1"/>
</dbReference>
<dbReference type="InParanoid" id="A0A667ZMC2"/>
<keyword evidence="2 7" id="KW-0547">Nucleotide-binding</keyword>
<dbReference type="InterPro" id="IPR008271">
    <property type="entry name" value="Ser/Thr_kinase_AS"/>
</dbReference>
<feature type="binding site" evidence="7">
    <location>
        <position position="157"/>
    </location>
    <ligand>
        <name>ATP</name>
        <dbReference type="ChEBI" id="CHEBI:30616"/>
    </ligand>
</feature>
<protein>
    <recommendedName>
        <fullName evidence="13">Eukaryotic translation initiation factor 2-alpha kinase 2</fullName>
    </recommendedName>
</protein>
<dbReference type="PANTHER" id="PTHR11042">
    <property type="entry name" value="EUKARYOTIC TRANSLATION INITIATION FACTOR 2-ALPHA KINASE EIF2-ALPHA KINASE -RELATED"/>
    <property type="match status" value="1"/>
</dbReference>
<evidence type="ECO:0000259" key="10">
    <source>
        <dbReference type="PROSITE" id="PS50137"/>
    </source>
</evidence>
<accession>A0A667ZMC2</accession>
<dbReference type="InterPro" id="IPR014720">
    <property type="entry name" value="dsRBD_dom"/>
</dbReference>
<reference evidence="11" key="1">
    <citation type="submission" date="2019-06" db="EMBL/GenBank/DDBJ databases">
        <authorList>
            <consortium name="Wellcome Sanger Institute Data Sharing"/>
        </authorList>
    </citation>
    <scope>NUCLEOTIDE SEQUENCE [LARGE SCALE GENOMIC DNA]</scope>
</reference>
<dbReference type="GO" id="GO:0004694">
    <property type="term" value="F:eukaryotic translation initiation factor 2alpha kinase activity"/>
    <property type="evidence" value="ECO:0007669"/>
    <property type="project" value="TreeGrafter"/>
</dbReference>
<feature type="domain" description="Protein kinase" evidence="9">
    <location>
        <begin position="128"/>
        <end position="350"/>
    </location>
</feature>